<gene>
    <name evidence="3" type="ORF">CLV40_103272</name>
</gene>
<sequence length="309" mass="30436">MRLLAVAASLLAGLALAVQSKVNGALGHAFGDGLFAALTSFGVGLVLLVVIVVATPSWRSAAPRFTAALRSGEIRPWQCLGGAAGACYVTSQGLTVTLLGVAMFTVAGVAGQVVSSLLVDRAGFGPGDPRPVTPTRALGALLTVVAVGIAVSDELSTPDHLWLSLVPALAGAGIGWAQAANGLVGAATRSVGFAALVNFAVGTVFLVIACLVDVLATGLPAAPPSDPRLYLGGTLGVVLLLTTVFAVRQIGALLVGLCAVAAQVAGAVLLDVLASGGIEVTTLVGTVVTLLAAGLAAVPSGRARVAVRG</sequence>
<dbReference type="PANTHER" id="PTHR34821">
    <property type="entry name" value="INNER MEMBRANE PROTEIN YDCZ"/>
    <property type="match status" value="1"/>
</dbReference>
<proteinExistence type="predicted"/>
<keyword evidence="2" id="KW-0732">Signal</keyword>
<dbReference type="Proteomes" id="UP000239203">
    <property type="component" value="Unassembled WGS sequence"/>
</dbReference>
<dbReference type="GO" id="GO:0005886">
    <property type="term" value="C:plasma membrane"/>
    <property type="evidence" value="ECO:0007669"/>
    <property type="project" value="TreeGrafter"/>
</dbReference>
<feature type="transmembrane region" description="Helical" evidence="1">
    <location>
        <begin position="191"/>
        <end position="216"/>
    </location>
</feature>
<evidence type="ECO:0000256" key="2">
    <source>
        <dbReference type="SAM" id="SignalP"/>
    </source>
</evidence>
<reference evidence="3 4" key="1">
    <citation type="submission" date="2018-02" db="EMBL/GenBank/DDBJ databases">
        <title>Genomic Encyclopedia of Archaeal and Bacterial Type Strains, Phase II (KMG-II): from individual species to whole genera.</title>
        <authorList>
            <person name="Goeker M."/>
        </authorList>
    </citation>
    <scope>NUCLEOTIDE SEQUENCE [LARGE SCALE GENOMIC DNA]</scope>
    <source>
        <strain evidence="3 4">YU 961-1</strain>
    </source>
</reference>
<evidence type="ECO:0000313" key="4">
    <source>
        <dbReference type="Proteomes" id="UP000239203"/>
    </source>
</evidence>
<keyword evidence="1" id="KW-0472">Membrane</keyword>
<keyword evidence="4" id="KW-1185">Reference proteome</keyword>
<dbReference type="RefSeq" id="WP_104478081.1">
    <property type="nucleotide sequence ID" value="NZ_CP154825.1"/>
</dbReference>
<keyword evidence="1" id="KW-1133">Transmembrane helix</keyword>
<name>A0A2S6GWP4_9PSEU</name>
<dbReference type="OrthoDB" id="6463253at2"/>
<feature type="transmembrane region" description="Helical" evidence="1">
    <location>
        <begin position="131"/>
        <end position="149"/>
    </location>
</feature>
<feature type="transmembrane region" description="Helical" evidence="1">
    <location>
        <begin position="97"/>
        <end position="119"/>
    </location>
</feature>
<protein>
    <submittedName>
        <fullName evidence="3">Transporter family-2 protein</fullName>
    </submittedName>
</protein>
<accession>A0A2S6GWP4</accession>
<comment type="caution">
    <text evidence="3">The sequence shown here is derived from an EMBL/GenBank/DDBJ whole genome shotgun (WGS) entry which is preliminary data.</text>
</comment>
<dbReference type="PANTHER" id="PTHR34821:SF2">
    <property type="entry name" value="INNER MEMBRANE PROTEIN YDCZ"/>
    <property type="match status" value="1"/>
</dbReference>
<organism evidence="3 4">
    <name type="scientific">Actinokineospora auranticolor</name>
    <dbReference type="NCBI Taxonomy" id="155976"/>
    <lineage>
        <taxon>Bacteria</taxon>
        <taxon>Bacillati</taxon>
        <taxon>Actinomycetota</taxon>
        <taxon>Actinomycetes</taxon>
        <taxon>Pseudonocardiales</taxon>
        <taxon>Pseudonocardiaceae</taxon>
        <taxon>Actinokineospora</taxon>
    </lineage>
</organism>
<feature type="chain" id="PRO_5039280499" evidence="2">
    <location>
        <begin position="18"/>
        <end position="309"/>
    </location>
</feature>
<evidence type="ECO:0000256" key="1">
    <source>
        <dbReference type="SAM" id="Phobius"/>
    </source>
</evidence>
<dbReference type="AlphaFoldDB" id="A0A2S6GWP4"/>
<keyword evidence="1" id="KW-0812">Transmembrane</keyword>
<feature type="transmembrane region" description="Helical" evidence="1">
    <location>
        <begin position="161"/>
        <end position="179"/>
    </location>
</feature>
<dbReference type="EMBL" id="PTIX01000003">
    <property type="protein sequence ID" value="PPK69662.1"/>
    <property type="molecule type" value="Genomic_DNA"/>
</dbReference>
<feature type="transmembrane region" description="Helical" evidence="1">
    <location>
        <begin position="33"/>
        <end position="54"/>
    </location>
</feature>
<feature type="signal peptide" evidence="2">
    <location>
        <begin position="1"/>
        <end position="17"/>
    </location>
</feature>
<feature type="transmembrane region" description="Helical" evidence="1">
    <location>
        <begin position="254"/>
        <end position="274"/>
    </location>
</feature>
<dbReference type="InterPro" id="IPR006750">
    <property type="entry name" value="YdcZ"/>
</dbReference>
<dbReference type="Pfam" id="PF04657">
    <property type="entry name" value="DMT_YdcZ"/>
    <property type="match status" value="2"/>
</dbReference>
<feature type="transmembrane region" description="Helical" evidence="1">
    <location>
        <begin position="280"/>
        <end position="298"/>
    </location>
</feature>
<feature type="transmembrane region" description="Helical" evidence="1">
    <location>
        <begin position="228"/>
        <end position="247"/>
    </location>
</feature>
<evidence type="ECO:0000313" key="3">
    <source>
        <dbReference type="EMBL" id="PPK69662.1"/>
    </source>
</evidence>